<dbReference type="GO" id="GO:0016787">
    <property type="term" value="F:hydrolase activity"/>
    <property type="evidence" value="ECO:0007669"/>
    <property type="project" value="InterPro"/>
</dbReference>
<evidence type="ECO:0000259" key="1">
    <source>
        <dbReference type="Pfam" id="PF00149"/>
    </source>
</evidence>
<dbReference type="PANTHER" id="PTHR43143">
    <property type="entry name" value="METALLOPHOSPHOESTERASE, CALCINEURIN SUPERFAMILY"/>
    <property type="match status" value="1"/>
</dbReference>
<feature type="non-terminal residue" evidence="2">
    <location>
        <position position="269"/>
    </location>
</feature>
<reference evidence="2" key="1">
    <citation type="journal article" date="2014" name="Front. Microbiol.">
        <title>High frequency of phylogenetically diverse reductive dehalogenase-homologous genes in deep subseafloor sedimentary metagenomes.</title>
        <authorList>
            <person name="Kawai M."/>
            <person name="Futagami T."/>
            <person name="Toyoda A."/>
            <person name="Takaki Y."/>
            <person name="Nishi S."/>
            <person name="Hori S."/>
            <person name="Arai W."/>
            <person name="Tsubouchi T."/>
            <person name="Morono Y."/>
            <person name="Uchiyama I."/>
            <person name="Ito T."/>
            <person name="Fujiyama A."/>
            <person name="Inagaki F."/>
            <person name="Takami H."/>
        </authorList>
    </citation>
    <scope>NUCLEOTIDE SEQUENCE</scope>
    <source>
        <strain evidence="2">Expedition CK06-06</strain>
    </source>
</reference>
<dbReference type="Gene3D" id="3.60.21.10">
    <property type="match status" value="2"/>
</dbReference>
<name>X0VQL4_9ZZZZ</name>
<dbReference type="InterPro" id="IPR051918">
    <property type="entry name" value="STPP_CPPED1"/>
</dbReference>
<evidence type="ECO:0000313" key="2">
    <source>
        <dbReference type="EMBL" id="GAG02856.1"/>
    </source>
</evidence>
<organism evidence="2">
    <name type="scientific">marine sediment metagenome</name>
    <dbReference type="NCBI Taxonomy" id="412755"/>
    <lineage>
        <taxon>unclassified sequences</taxon>
        <taxon>metagenomes</taxon>
        <taxon>ecological metagenomes</taxon>
    </lineage>
</organism>
<proteinExistence type="predicted"/>
<dbReference type="SUPFAM" id="SSF56300">
    <property type="entry name" value="Metallo-dependent phosphatases"/>
    <property type="match status" value="1"/>
</dbReference>
<feature type="domain" description="Calcineurin-like phosphoesterase" evidence="1">
    <location>
        <begin position="56"/>
        <end position="239"/>
    </location>
</feature>
<dbReference type="EMBL" id="BARS01024005">
    <property type="protein sequence ID" value="GAG02856.1"/>
    <property type="molecule type" value="Genomic_DNA"/>
</dbReference>
<dbReference type="InterPro" id="IPR029052">
    <property type="entry name" value="Metallo-depent_PP-like"/>
</dbReference>
<feature type="non-terminal residue" evidence="2">
    <location>
        <position position="1"/>
    </location>
</feature>
<dbReference type="PANTHER" id="PTHR43143:SF1">
    <property type="entry name" value="SERINE_THREONINE-PROTEIN PHOSPHATASE CPPED1"/>
    <property type="match status" value="1"/>
</dbReference>
<protein>
    <recommendedName>
        <fullName evidence="1">Calcineurin-like phosphoesterase domain-containing protein</fullName>
    </recommendedName>
</protein>
<dbReference type="AlphaFoldDB" id="X0VQL4"/>
<dbReference type="InterPro" id="IPR004843">
    <property type="entry name" value="Calcineurin-like_PHP"/>
</dbReference>
<accession>X0VQL4</accession>
<sequence>AVPMYGTQAEIDGFTIVAGGSRKGPVLFDDFLVSRKVPRDLRVRPLLPQADKKRQFRFAAVGDPQFGFGGGGLEYDAEKLRIAIREINDSGAALSILLGDYAHKAEETRESFELLAKVTKRLAGPCHAVRGNHDPVDLYRKHVQKKLDYSFKHKGVRFVMIDAPGKVGLSADQLSWIESELREADRAGEEIIVCSHVSAWESNERGRSAYNRIGPGSDRLRALLAKYRVLLYLSGHYHRGFWHHEEKGTHFLILGGTALVHGGPLGWCV</sequence>
<comment type="caution">
    <text evidence="2">The sequence shown here is derived from an EMBL/GenBank/DDBJ whole genome shotgun (WGS) entry which is preliminary data.</text>
</comment>
<gene>
    <name evidence="2" type="ORF">S01H1_38162</name>
</gene>
<dbReference type="Pfam" id="PF00149">
    <property type="entry name" value="Metallophos"/>
    <property type="match status" value="1"/>
</dbReference>